<reference evidence="1 2" key="1">
    <citation type="submission" date="2016-11" db="EMBL/GenBank/DDBJ databases">
        <title>Description of two novel members of the family Erysipelotrichaceae: Ileibacterium lipovorans gen. nov., sp. nov. and Dubosiella newyorkensis, gen. nov., sp. nov.</title>
        <authorList>
            <person name="Cox L.M."/>
            <person name="Sohn J."/>
            <person name="Tyrrell K.L."/>
            <person name="Citron D.M."/>
            <person name="Lawson P.A."/>
            <person name="Patel N.B."/>
            <person name="Iizumi T."/>
            <person name="Perez-Perez G.I."/>
            <person name="Goldstein E.J."/>
            <person name="Blaser M.J."/>
        </authorList>
    </citation>
    <scope>NUCLEOTIDE SEQUENCE [LARGE SCALE GENOMIC DNA]</scope>
    <source>
        <strain evidence="1 2">NYU-BL-A4</strain>
    </source>
</reference>
<organism evidence="1 2">
    <name type="scientific">Dubosiella newyorkensis</name>
    <dbReference type="NCBI Taxonomy" id="1862672"/>
    <lineage>
        <taxon>Bacteria</taxon>
        <taxon>Bacillati</taxon>
        <taxon>Bacillota</taxon>
        <taxon>Erysipelotrichia</taxon>
        <taxon>Erysipelotrichales</taxon>
        <taxon>Erysipelotrichaceae</taxon>
        <taxon>Dubosiella</taxon>
    </lineage>
</organism>
<sequence length="118" mass="13471">MFKLNLLNKQWEIAYLGCIKKGSIIILGGPFTNYSNDFVIIPPNILMKLLVFCVKNDLSPIIIHNHTNNSSFSIPDRNFLKSIEEIYYRNGGSKFIYLGLINSKTGDSKVICNKSRRK</sequence>
<evidence type="ECO:0000313" key="1">
    <source>
        <dbReference type="EMBL" id="OLU43744.1"/>
    </source>
</evidence>
<evidence type="ECO:0008006" key="3">
    <source>
        <dbReference type="Google" id="ProtNLM"/>
    </source>
</evidence>
<dbReference type="Proteomes" id="UP000186705">
    <property type="component" value="Unassembled WGS sequence"/>
</dbReference>
<name>A0A1U7NJL7_9FIRM</name>
<comment type="caution">
    <text evidence="1">The sequence shown here is derived from an EMBL/GenBank/DDBJ whole genome shotgun (WGS) entry which is preliminary data.</text>
</comment>
<accession>A0A1U7NJL7</accession>
<dbReference type="AlphaFoldDB" id="A0A1U7NJL7"/>
<dbReference type="RefSeq" id="WP_076342400.1">
    <property type="nucleotide sequence ID" value="NZ_CAPDDE010000058.1"/>
</dbReference>
<proteinExistence type="predicted"/>
<evidence type="ECO:0000313" key="2">
    <source>
        <dbReference type="Proteomes" id="UP000186705"/>
    </source>
</evidence>
<dbReference type="GeneID" id="78276588"/>
<gene>
    <name evidence="1" type="ORF">BO225_11675</name>
</gene>
<dbReference type="EMBL" id="MPKA01000142">
    <property type="protein sequence ID" value="OLU43744.1"/>
    <property type="molecule type" value="Genomic_DNA"/>
</dbReference>
<keyword evidence="2" id="KW-1185">Reference proteome</keyword>
<protein>
    <recommendedName>
        <fullName evidence="3">RadC-like JAB domain-containing protein</fullName>
    </recommendedName>
</protein>